<comment type="pathway">
    <text evidence="3 16">Protein modification; protein glycosylation.</text>
</comment>
<dbReference type="PANTHER" id="PTHR19300:SF30">
    <property type="entry name" value="BETA-1,4-GALACTOSYLTRANSFERASE 7"/>
    <property type="match status" value="1"/>
</dbReference>
<keyword evidence="9 16" id="KW-0735">Signal-anchor</keyword>
<feature type="domain" description="Galactosyltransferase N-terminal" evidence="20">
    <location>
        <begin position="62"/>
        <end position="148"/>
    </location>
</feature>
<comment type="caution">
    <text evidence="21">The sequence shown here is derived from an EMBL/GenBank/DDBJ whole genome shotgun (WGS) entry which is preliminary data.</text>
</comment>
<evidence type="ECO:0000256" key="1">
    <source>
        <dbReference type="ARBA" id="ARBA00001936"/>
    </source>
</evidence>
<protein>
    <recommendedName>
        <fullName evidence="16">Beta-1,4-galactosyltransferase</fullName>
        <ecNumber evidence="16">2.4.1.-</ecNumber>
    </recommendedName>
</protein>
<comment type="subcellular location">
    <subcellularLocation>
        <location evidence="2">Golgi apparatus membrane</location>
        <topology evidence="2">Single-pass type II membrane protein</topology>
    </subcellularLocation>
</comment>
<dbReference type="SUPFAM" id="SSF53448">
    <property type="entry name" value="Nucleotide-diphospho-sugar transferases"/>
    <property type="match status" value="1"/>
</dbReference>
<dbReference type="InterPro" id="IPR027995">
    <property type="entry name" value="Galactosyl_T_N"/>
</dbReference>
<feature type="compositionally biased region" description="Basic and acidic residues" evidence="17">
    <location>
        <begin position="39"/>
        <end position="52"/>
    </location>
</feature>
<keyword evidence="7" id="KW-0812">Transmembrane</keyword>
<proteinExistence type="inferred from homology"/>
<keyword evidence="5 16" id="KW-0328">Glycosyltransferase</keyword>
<evidence type="ECO:0000256" key="15">
    <source>
        <dbReference type="ARBA" id="ARBA00051458"/>
    </source>
</evidence>
<dbReference type="GO" id="GO:0046525">
    <property type="term" value="F:xylosylprotein 4-beta-galactosyltransferase activity"/>
    <property type="evidence" value="ECO:0007669"/>
    <property type="project" value="UniProtKB-EC"/>
</dbReference>
<dbReference type="AlphaFoldDB" id="A0AAN9GI54"/>
<evidence type="ECO:0000313" key="21">
    <source>
        <dbReference type="EMBL" id="KAK7109758.1"/>
    </source>
</evidence>
<dbReference type="GO" id="GO:0046872">
    <property type="term" value="F:metal ion binding"/>
    <property type="evidence" value="ECO:0007669"/>
    <property type="project" value="UniProtKB-KW"/>
</dbReference>
<evidence type="ECO:0000256" key="18">
    <source>
        <dbReference type="SAM" id="SignalP"/>
    </source>
</evidence>
<dbReference type="GO" id="GO:0030166">
    <property type="term" value="P:proteoglycan biosynthetic process"/>
    <property type="evidence" value="ECO:0007669"/>
    <property type="project" value="TreeGrafter"/>
</dbReference>
<evidence type="ECO:0000256" key="2">
    <source>
        <dbReference type="ARBA" id="ARBA00004323"/>
    </source>
</evidence>
<keyword evidence="11" id="KW-0333">Golgi apparatus</keyword>
<evidence type="ECO:0000256" key="14">
    <source>
        <dbReference type="ARBA" id="ARBA00023211"/>
    </source>
</evidence>
<sequence length="315" mass="36984">MARGSVTRLLLILIALTLCVVFFLALAPMQDAVCSCSKTKSEGKQPKERDVEPEAEDSSITNGRHKIAILVPFRDRFEELMEFVPYLSQFLRQQGKSYKIFVLNQVDKYRFNRASLINVGYLESKGECDHVAMHDVDLLPVNPDLLYKFPEEGPYHLAAPHLHPLYHYKTFVGGILLIKNEHFEKLNGLSNRYWGWGREDDEFYVRLKKANLQVSRPGNLTTGYRSFRHIHDKQKRPRDNYRYFDQREKTKRLDRETGVATVQYSIESKRELTIDTFPVTILNIMLECDVRTTPWCLRPEDHQWYLNQTKDKPQR</sequence>
<keyword evidence="6 16" id="KW-0808">Transferase</keyword>
<dbReference type="InterPro" id="IPR027791">
    <property type="entry name" value="Galactosyl_T_C"/>
</dbReference>
<feature type="chain" id="PRO_5043047484" description="Beta-1,4-galactosyltransferase" evidence="18">
    <location>
        <begin position="26"/>
        <end position="315"/>
    </location>
</feature>
<keyword evidence="12" id="KW-0472">Membrane</keyword>
<evidence type="ECO:0000256" key="16">
    <source>
        <dbReference type="RuleBase" id="RU368121"/>
    </source>
</evidence>
<keyword evidence="8" id="KW-0479">Metal-binding</keyword>
<evidence type="ECO:0000259" key="19">
    <source>
        <dbReference type="Pfam" id="PF02709"/>
    </source>
</evidence>
<evidence type="ECO:0000256" key="9">
    <source>
        <dbReference type="ARBA" id="ARBA00022968"/>
    </source>
</evidence>
<organism evidence="21 22">
    <name type="scientific">Littorina saxatilis</name>
    <dbReference type="NCBI Taxonomy" id="31220"/>
    <lineage>
        <taxon>Eukaryota</taxon>
        <taxon>Metazoa</taxon>
        <taxon>Spiralia</taxon>
        <taxon>Lophotrochozoa</taxon>
        <taxon>Mollusca</taxon>
        <taxon>Gastropoda</taxon>
        <taxon>Caenogastropoda</taxon>
        <taxon>Littorinimorpha</taxon>
        <taxon>Littorinoidea</taxon>
        <taxon>Littorinidae</taxon>
        <taxon>Littorina</taxon>
    </lineage>
</organism>
<keyword evidence="14" id="KW-0464">Manganese</keyword>
<keyword evidence="18" id="KW-0732">Signal</keyword>
<gene>
    <name evidence="21" type="ORF">V1264_013746</name>
</gene>
<keyword evidence="13 16" id="KW-0325">Glycoprotein</keyword>
<evidence type="ECO:0000256" key="8">
    <source>
        <dbReference type="ARBA" id="ARBA00022723"/>
    </source>
</evidence>
<dbReference type="PANTHER" id="PTHR19300">
    <property type="entry name" value="BETA-1,4-GALACTOSYLTRANSFERASE"/>
    <property type="match status" value="1"/>
</dbReference>
<keyword evidence="22" id="KW-1185">Reference proteome</keyword>
<evidence type="ECO:0000256" key="4">
    <source>
        <dbReference type="ARBA" id="ARBA00005735"/>
    </source>
</evidence>
<dbReference type="GO" id="GO:0000139">
    <property type="term" value="C:Golgi membrane"/>
    <property type="evidence" value="ECO:0007669"/>
    <property type="project" value="UniProtKB-SubCell"/>
</dbReference>
<evidence type="ECO:0000313" key="22">
    <source>
        <dbReference type="Proteomes" id="UP001374579"/>
    </source>
</evidence>
<dbReference type="Pfam" id="PF02709">
    <property type="entry name" value="Glyco_transf_7C"/>
    <property type="match status" value="1"/>
</dbReference>
<dbReference type="InterPro" id="IPR003859">
    <property type="entry name" value="Galactosyl_T"/>
</dbReference>
<evidence type="ECO:0000256" key="17">
    <source>
        <dbReference type="SAM" id="MobiDB-lite"/>
    </source>
</evidence>
<comment type="cofactor">
    <cofactor evidence="1">
        <name>Mn(2+)</name>
        <dbReference type="ChEBI" id="CHEBI:29035"/>
    </cofactor>
</comment>
<evidence type="ECO:0000256" key="11">
    <source>
        <dbReference type="ARBA" id="ARBA00023034"/>
    </source>
</evidence>
<comment type="function">
    <text evidence="16">Catalyses the transfer of galactose onto proteins or lipids.</text>
</comment>
<keyword evidence="10" id="KW-1133">Transmembrane helix</keyword>
<dbReference type="PRINTS" id="PR02050">
    <property type="entry name" value="B14GALTRFASE"/>
</dbReference>
<name>A0AAN9GI54_9CAEN</name>
<evidence type="ECO:0000256" key="3">
    <source>
        <dbReference type="ARBA" id="ARBA00004922"/>
    </source>
</evidence>
<evidence type="ECO:0000259" key="20">
    <source>
        <dbReference type="Pfam" id="PF13733"/>
    </source>
</evidence>
<dbReference type="EMBL" id="JBAMIC010000003">
    <property type="protein sequence ID" value="KAK7109758.1"/>
    <property type="molecule type" value="Genomic_DNA"/>
</dbReference>
<evidence type="ECO:0000256" key="13">
    <source>
        <dbReference type="ARBA" id="ARBA00023180"/>
    </source>
</evidence>
<dbReference type="EC" id="2.4.1.-" evidence="16"/>
<evidence type="ECO:0000256" key="6">
    <source>
        <dbReference type="ARBA" id="ARBA00022679"/>
    </source>
</evidence>
<accession>A0AAN9GI54</accession>
<dbReference type="CDD" id="cd00899">
    <property type="entry name" value="b4GalT"/>
    <property type="match status" value="1"/>
</dbReference>
<feature type="region of interest" description="Disordered" evidence="17">
    <location>
        <begin position="38"/>
        <end position="59"/>
    </location>
</feature>
<dbReference type="Pfam" id="PF13733">
    <property type="entry name" value="Glyco_transf_7N"/>
    <property type="match status" value="1"/>
</dbReference>
<evidence type="ECO:0000256" key="12">
    <source>
        <dbReference type="ARBA" id="ARBA00023136"/>
    </source>
</evidence>
<dbReference type="Proteomes" id="UP001374579">
    <property type="component" value="Unassembled WGS sequence"/>
</dbReference>
<dbReference type="FunFam" id="3.90.550.10:FF:000062">
    <property type="entry name" value="beta-1,4-galactosyltransferase 7 isoform X1"/>
    <property type="match status" value="1"/>
</dbReference>
<dbReference type="Gene3D" id="3.90.550.10">
    <property type="entry name" value="Spore Coat Polysaccharide Biosynthesis Protein SpsA, Chain A"/>
    <property type="match status" value="1"/>
</dbReference>
<comment type="similarity">
    <text evidence="4 16">Belongs to the glycosyltransferase 7 family.</text>
</comment>
<dbReference type="GO" id="GO:0005975">
    <property type="term" value="P:carbohydrate metabolic process"/>
    <property type="evidence" value="ECO:0007669"/>
    <property type="project" value="InterPro"/>
</dbReference>
<feature type="signal peptide" evidence="18">
    <location>
        <begin position="1"/>
        <end position="25"/>
    </location>
</feature>
<evidence type="ECO:0000256" key="10">
    <source>
        <dbReference type="ARBA" id="ARBA00022989"/>
    </source>
</evidence>
<dbReference type="InterPro" id="IPR029044">
    <property type="entry name" value="Nucleotide-diphossugar_trans"/>
</dbReference>
<evidence type="ECO:0000256" key="7">
    <source>
        <dbReference type="ARBA" id="ARBA00022692"/>
    </source>
</evidence>
<evidence type="ECO:0000256" key="5">
    <source>
        <dbReference type="ARBA" id="ARBA00022676"/>
    </source>
</evidence>
<comment type="catalytic activity">
    <reaction evidence="15">
        <text>3-O-(beta-D-xylosyl)-L-seryl-[protein] + UDP-alpha-D-galactose = 3-O-(beta-D-galactosyl-(1-&gt;4)-beta-D-xylosyl)-L-seryl-[protein] + UDP + H(+)</text>
        <dbReference type="Rhea" id="RHEA:15297"/>
        <dbReference type="Rhea" id="RHEA-COMP:12567"/>
        <dbReference type="Rhea" id="RHEA-COMP:12570"/>
        <dbReference type="ChEBI" id="CHEBI:15378"/>
        <dbReference type="ChEBI" id="CHEBI:58223"/>
        <dbReference type="ChEBI" id="CHEBI:66914"/>
        <dbReference type="ChEBI" id="CHEBI:132085"/>
        <dbReference type="ChEBI" id="CHEBI:132088"/>
        <dbReference type="EC" id="2.4.1.133"/>
    </reaction>
</comment>
<feature type="domain" description="Galactosyltransferase C-terminal" evidence="19">
    <location>
        <begin position="155"/>
        <end position="229"/>
    </location>
</feature>
<reference evidence="21 22" key="1">
    <citation type="submission" date="2024-02" db="EMBL/GenBank/DDBJ databases">
        <title>Chromosome-scale genome assembly of the rough periwinkle Littorina saxatilis.</title>
        <authorList>
            <person name="De Jode A."/>
            <person name="Faria R."/>
            <person name="Formenti G."/>
            <person name="Sims Y."/>
            <person name="Smith T.P."/>
            <person name="Tracey A."/>
            <person name="Wood J.M.D."/>
            <person name="Zagrodzka Z.B."/>
            <person name="Johannesson K."/>
            <person name="Butlin R.K."/>
            <person name="Leder E.H."/>
        </authorList>
    </citation>
    <scope>NUCLEOTIDE SEQUENCE [LARGE SCALE GENOMIC DNA]</scope>
    <source>
        <strain evidence="21">Snail1</strain>
        <tissue evidence="21">Muscle</tissue>
    </source>
</reference>